<reference evidence="2 3" key="1">
    <citation type="journal article" date="2016" name="Mol. Biol. Evol.">
        <title>Comparative Genomics of Early-Diverging Mushroom-Forming Fungi Provides Insights into the Origins of Lignocellulose Decay Capabilities.</title>
        <authorList>
            <person name="Nagy L.G."/>
            <person name="Riley R."/>
            <person name="Tritt A."/>
            <person name="Adam C."/>
            <person name="Daum C."/>
            <person name="Floudas D."/>
            <person name="Sun H."/>
            <person name="Yadav J.S."/>
            <person name="Pangilinan J."/>
            <person name="Larsson K.H."/>
            <person name="Matsuura K."/>
            <person name="Barry K."/>
            <person name="Labutti K."/>
            <person name="Kuo R."/>
            <person name="Ohm R.A."/>
            <person name="Bhattacharya S.S."/>
            <person name="Shirouzu T."/>
            <person name="Yoshinaga Y."/>
            <person name="Martin F.M."/>
            <person name="Grigoriev I.V."/>
            <person name="Hibbett D.S."/>
        </authorList>
    </citation>
    <scope>NUCLEOTIDE SEQUENCE [LARGE SCALE GENOMIC DNA]</scope>
    <source>
        <strain evidence="2 3">HHB10207 ss-3</strain>
    </source>
</reference>
<dbReference type="AlphaFoldDB" id="A0A166D7N4"/>
<keyword evidence="1" id="KW-0812">Transmembrane</keyword>
<keyword evidence="3" id="KW-1185">Reference proteome</keyword>
<sequence length="150" mass="17395">MVLTYRIYAIYERDRRVLMFLSFLLLCTSTAATATVIKQAKVSYGTNQPVPGIYLCDVTSRLNFLWAYWIPILIFETVVFGFMAYKALSKWKKLKILRHDQNPTVGAKLIGILFYDSFTYYICVLVLFTMMTFVFRYASESVIDIRGSQS</sequence>
<keyword evidence="1" id="KW-1133">Transmembrane helix</keyword>
<evidence type="ECO:0000313" key="2">
    <source>
        <dbReference type="EMBL" id="KZT38220.1"/>
    </source>
</evidence>
<protein>
    <submittedName>
        <fullName evidence="2">Uncharacterized protein</fullName>
    </submittedName>
</protein>
<feature type="transmembrane region" description="Helical" evidence="1">
    <location>
        <begin position="118"/>
        <end position="138"/>
    </location>
</feature>
<dbReference type="EMBL" id="KV428067">
    <property type="protein sequence ID" value="KZT38220.1"/>
    <property type="molecule type" value="Genomic_DNA"/>
</dbReference>
<organism evidence="2 3">
    <name type="scientific">Sistotremastrum suecicum HHB10207 ss-3</name>
    <dbReference type="NCBI Taxonomy" id="1314776"/>
    <lineage>
        <taxon>Eukaryota</taxon>
        <taxon>Fungi</taxon>
        <taxon>Dikarya</taxon>
        <taxon>Basidiomycota</taxon>
        <taxon>Agaricomycotina</taxon>
        <taxon>Agaricomycetes</taxon>
        <taxon>Sistotremastrales</taxon>
        <taxon>Sistotremastraceae</taxon>
        <taxon>Sistotremastrum</taxon>
    </lineage>
</organism>
<evidence type="ECO:0000313" key="3">
    <source>
        <dbReference type="Proteomes" id="UP000076798"/>
    </source>
</evidence>
<evidence type="ECO:0000256" key="1">
    <source>
        <dbReference type="SAM" id="Phobius"/>
    </source>
</evidence>
<accession>A0A166D7N4</accession>
<dbReference type="OrthoDB" id="3349377at2759"/>
<name>A0A166D7N4_9AGAM</name>
<feature type="transmembrane region" description="Helical" evidence="1">
    <location>
        <begin position="66"/>
        <end position="88"/>
    </location>
</feature>
<keyword evidence="1" id="KW-0472">Membrane</keyword>
<dbReference type="Proteomes" id="UP000076798">
    <property type="component" value="Unassembled WGS sequence"/>
</dbReference>
<proteinExistence type="predicted"/>
<gene>
    <name evidence="2" type="ORF">SISSUDRAFT_772587</name>
</gene>